<evidence type="ECO:0000313" key="4">
    <source>
        <dbReference type="EMBL" id="CUO89544.1"/>
    </source>
</evidence>
<dbReference type="Pfam" id="PF00300">
    <property type="entry name" value="His_Phos_1"/>
    <property type="match status" value="1"/>
</dbReference>
<dbReference type="OrthoDB" id="9781415at2"/>
<dbReference type="GO" id="GO:0043755">
    <property type="term" value="F:alpha-ribazole phosphatase activity"/>
    <property type="evidence" value="ECO:0007669"/>
    <property type="project" value="UniProtKB-EC"/>
</dbReference>
<dbReference type="Proteomes" id="UP000095544">
    <property type="component" value="Unassembled WGS sequence"/>
</dbReference>
<evidence type="ECO:0000256" key="2">
    <source>
        <dbReference type="PIRSR" id="PIRSR613078-1"/>
    </source>
</evidence>
<dbReference type="InterPro" id="IPR029033">
    <property type="entry name" value="His_PPase_superfam"/>
</dbReference>
<evidence type="ECO:0000313" key="5">
    <source>
        <dbReference type="Proteomes" id="UP000095544"/>
    </source>
</evidence>
<accession>A0A174IQE0</accession>
<dbReference type="RefSeq" id="WP_050642561.1">
    <property type="nucleotide sequence ID" value="NZ_CABKUE010000009.1"/>
</dbReference>
<feature type="active site" description="Tele-phosphohistidine intermediate" evidence="2">
    <location>
        <position position="8"/>
    </location>
</feature>
<dbReference type="GO" id="GO:0043456">
    <property type="term" value="P:regulation of pentose-phosphate shunt"/>
    <property type="evidence" value="ECO:0007669"/>
    <property type="project" value="TreeGrafter"/>
</dbReference>
<dbReference type="PANTHER" id="PTHR46517">
    <property type="entry name" value="FRUCTOSE-2,6-BISPHOSPHATASE TIGAR"/>
    <property type="match status" value="1"/>
</dbReference>
<dbReference type="STRING" id="39482.ERS852491_03649"/>
<dbReference type="AlphaFoldDB" id="A0A174IQE0"/>
<dbReference type="InterPro" id="IPR001345">
    <property type="entry name" value="PG/BPGM_mutase_AS"/>
</dbReference>
<feature type="active site" description="Proton donor/acceptor" evidence="2">
    <location>
        <position position="81"/>
    </location>
</feature>
<keyword evidence="1 4" id="KW-0378">Hydrolase</keyword>
<evidence type="ECO:0000256" key="1">
    <source>
        <dbReference type="ARBA" id="ARBA00022801"/>
    </source>
</evidence>
<gene>
    <name evidence="4" type="primary">cobC_2</name>
    <name evidence="4" type="ORF">ERS852491_03649</name>
</gene>
<dbReference type="PROSITE" id="PS00175">
    <property type="entry name" value="PG_MUTASE"/>
    <property type="match status" value="1"/>
</dbReference>
<sequence>MKLYLVRHGETAWNKLKKVQGHSDISLNAYGRYLAEETANGLRDISFAAAYTSPLSRAKETAQLILAGRNVPLYEDIRIQEMGFGVAEGMCCRGENKEPGSDEFNKLFTDTKNYIVPEGGESIRQLEDRIQDFLQELYARTEYEDKTLLISTHGAALTAMLNLIKGQKDIARFWENGVPANCSVTEVTVQNGRAEIIEEGRVYY</sequence>
<dbReference type="GO" id="GO:0045820">
    <property type="term" value="P:negative regulation of glycolytic process"/>
    <property type="evidence" value="ECO:0007669"/>
    <property type="project" value="TreeGrafter"/>
</dbReference>
<protein>
    <submittedName>
        <fullName evidence="4">Alpha-ribazole phosphatase</fullName>
        <ecNumber evidence="4">3.1.3.73</ecNumber>
    </submittedName>
</protein>
<dbReference type="PANTHER" id="PTHR46517:SF1">
    <property type="entry name" value="FRUCTOSE-2,6-BISPHOSPHATASE TIGAR"/>
    <property type="match status" value="1"/>
</dbReference>
<dbReference type="EMBL" id="CYZU01000041">
    <property type="protein sequence ID" value="CUO89544.1"/>
    <property type="molecule type" value="Genomic_DNA"/>
</dbReference>
<organism evidence="4 5">
    <name type="scientific">Faecalicatena contorta</name>
    <dbReference type="NCBI Taxonomy" id="39482"/>
    <lineage>
        <taxon>Bacteria</taxon>
        <taxon>Bacillati</taxon>
        <taxon>Bacillota</taxon>
        <taxon>Clostridia</taxon>
        <taxon>Lachnospirales</taxon>
        <taxon>Lachnospiraceae</taxon>
        <taxon>Faecalicatena</taxon>
    </lineage>
</organism>
<dbReference type="CDD" id="cd07067">
    <property type="entry name" value="HP_PGM_like"/>
    <property type="match status" value="1"/>
</dbReference>
<feature type="binding site" evidence="3">
    <location>
        <begin position="7"/>
        <end position="14"/>
    </location>
    <ligand>
        <name>substrate</name>
    </ligand>
</feature>
<name>A0A174IQE0_9FIRM</name>
<dbReference type="InterPro" id="IPR013078">
    <property type="entry name" value="His_Pase_superF_clade-1"/>
</dbReference>
<dbReference type="SMART" id="SM00855">
    <property type="entry name" value="PGAM"/>
    <property type="match status" value="1"/>
</dbReference>
<dbReference type="InterPro" id="IPR051695">
    <property type="entry name" value="Phosphoglycerate_Mutase"/>
</dbReference>
<dbReference type="GO" id="GO:0004331">
    <property type="term" value="F:fructose-2,6-bisphosphate 2-phosphatase activity"/>
    <property type="evidence" value="ECO:0007669"/>
    <property type="project" value="TreeGrafter"/>
</dbReference>
<dbReference type="EC" id="3.1.3.73" evidence="4"/>
<feature type="binding site" evidence="3">
    <location>
        <position position="57"/>
    </location>
    <ligand>
        <name>substrate</name>
    </ligand>
</feature>
<dbReference type="GO" id="GO:0005829">
    <property type="term" value="C:cytosol"/>
    <property type="evidence" value="ECO:0007669"/>
    <property type="project" value="TreeGrafter"/>
</dbReference>
<proteinExistence type="predicted"/>
<dbReference type="SUPFAM" id="SSF53254">
    <property type="entry name" value="Phosphoglycerate mutase-like"/>
    <property type="match status" value="1"/>
</dbReference>
<evidence type="ECO:0000256" key="3">
    <source>
        <dbReference type="PIRSR" id="PIRSR613078-2"/>
    </source>
</evidence>
<reference evidence="4 5" key="1">
    <citation type="submission" date="2015-09" db="EMBL/GenBank/DDBJ databases">
        <authorList>
            <consortium name="Pathogen Informatics"/>
        </authorList>
    </citation>
    <scope>NUCLEOTIDE SEQUENCE [LARGE SCALE GENOMIC DNA]</scope>
    <source>
        <strain evidence="4 5">2789STDY5834876</strain>
    </source>
</reference>
<dbReference type="Gene3D" id="3.40.50.1240">
    <property type="entry name" value="Phosphoglycerate mutase-like"/>
    <property type="match status" value="1"/>
</dbReference>